<dbReference type="InterPro" id="IPR001611">
    <property type="entry name" value="Leu-rich_rpt"/>
</dbReference>
<proteinExistence type="predicted"/>
<organism evidence="6 7">
    <name type="scientific">Gopherus agassizii</name>
    <name type="common">Agassiz's desert tortoise</name>
    <dbReference type="NCBI Taxonomy" id="38772"/>
    <lineage>
        <taxon>Eukaryota</taxon>
        <taxon>Metazoa</taxon>
        <taxon>Chordata</taxon>
        <taxon>Craniata</taxon>
        <taxon>Vertebrata</taxon>
        <taxon>Euteleostomi</taxon>
        <taxon>Archelosauria</taxon>
        <taxon>Testudinata</taxon>
        <taxon>Testudines</taxon>
        <taxon>Cryptodira</taxon>
        <taxon>Durocryptodira</taxon>
        <taxon>Testudinoidea</taxon>
        <taxon>Testudinidae</taxon>
        <taxon>Gopherus</taxon>
    </lineage>
</organism>
<dbReference type="SMART" id="SM00365">
    <property type="entry name" value="LRR_SD22"/>
    <property type="match status" value="7"/>
</dbReference>
<dbReference type="Pfam" id="PF00560">
    <property type="entry name" value="LRR_1"/>
    <property type="match status" value="1"/>
</dbReference>
<keyword evidence="4" id="KW-0325">Glycoprotein</keyword>
<dbReference type="SUPFAM" id="SSF52058">
    <property type="entry name" value="L domain-like"/>
    <property type="match status" value="2"/>
</dbReference>
<dbReference type="PANTHER" id="PTHR24369:SF210">
    <property type="entry name" value="CHAOPTIN-RELATED"/>
    <property type="match status" value="1"/>
</dbReference>
<dbReference type="SMART" id="SM00369">
    <property type="entry name" value="LRR_TYP"/>
    <property type="match status" value="13"/>
</dbReference>
<dbReference type="STRING" id="38772.ENSGAGP00000028920"/>
<dbReference type="FunFam" id="3.80.10.10:FF:000684">
    <property type="entry name" value="Transforming growth factor beta activator LRRC33"/>
    <property type="match status" value="1"/>
</dbReference>
<evidence type="ECO:0000256" key="4">
    <source>
        <dbReference type="ARBA" id="ARBA00023180"/>
    </source>
</evidence>
<keyword evidence="5" id="KW-1133">Transmembrane helix</keyword>
<dbReference type="AlphaFoldDB" id="A0A452ILL0"/>
<dbReference type="Pfam" id="PF13855">
    <property type="entry name" value="LRR_8"/>
    <property type="match status" value="4"/>
</dbReference>
<keyword evidence="2" id="KW-0732">Signal</keyword>
<evidence type="ECO:0000313" key="7">
    <source>
        <dbReference type="Proteomes" id="UP000291020"/>
    </source>
</evidence>
<dbReference type="InterPro" id="IPR003591">
    <property type="entry name" value="Leu-rich_rpt_typical-subtyp"/>
</dbReference>
<dbReference type="FunFam" id="3.80.10.10:FF:000770">
    <property type="entry name" value="Uncharacterized protein"/>
    <property type="match status" value="1"/>
</dbReference>
<dbReference type="PANTHER" id="PTHR24369">
    <property type="entry name" value="ANTIGEN BSP, PUTATIVE-RELATED"/>
    <property type="match status" value="1"/>
</dbReference>
<keyword evidence="5" id="KW-0472">Membrane</keyword>
<dbReference type="Ensembl" id="ENSGAGT00000032851.1">
    <property type="protein sequence ID" value="ENSGAGP00000028920.1"/>
    <property type="gene ID" value="ENSGAGG00000020948.1"/>
</dbReference>
<dbReference type="InterPro" id="IPR032675">
    <property type="entry name" value="LRR_dom_sf"/>
</dbReference>
<protein>
    <submittedName>
        <fullName evidence="6">Uncharacterized protein</fullName>
    </submittedName>
</protein>
<evidence type="ECO:0000256" key="1">
    <source>
        <dbReference type="ARBA" id="ARBA00022614"/>
    </source>
</evidence>
<evidence type="ECO:0000256" key="5">
    <source>
        <dbReference type="SAM" id="Phobius"/>
    </source>
</evidence>
<dbReference type="Gene3D" id="3.80.10.10">
    <property type="entry name" value="Ribonuclease Inhibitor"/>
    <property type="match status" value="5"/>
</dbReference>
<dbReference type="GO" id="GO:0005886">
    <property type="term" value="C:plasma membrane"/>
    <property type="evidence" value="ECO:0007669"/>
    <property type="project" value="TreeGrafter"/>
</dbReference>
<accession>A0A452ILL0</accession>
<keyword evidence="3" id="KW-0677">Repeat</keyword>
<dbReference type="InterPro" id="IPR050541">
    <property type="entry name" value="LRR_TM_domain-containing"/>
</dbReference>
<feature type="transmembrane region" description="Helical" evidence="5">
    <location>
        <begin position="666"/>
        <end position="691"/>
    </location>
</feature>
<keyword evidence="7" id="KW-1185">Reference proteome</keyword>
<evidence type="ECO:0000313" key="6">
    <source>
        <dbReference type="Ensembl" id="ENSGAGP00000028920.1"/>
    </source>
</evidence>
<dbReference type="PROSITE" id="PS51450">
    <property type="entry name" value="LRR"/>
    <property type="match status" value="4"/>
</dbReference>
<evidence type="ECO:0000256" key="3">
    <source>
        <dbReference type="ARBA" id="ARBA00022737"/>
    </source>
</evidence>
<reference evidence="6" key="3">
    <citation type="submission" date="2025-09" db="UniProtKB">
        <authorList>
            <consortium name="Ensembl"/>
        </authorList>
    </citation>
    <scope>IDENTIFICATION</scope>
</reference>
<name>A0A452ILL0_9SAUR</name>
<keyword evidence="5" id="KW-0812">Transmembrane</keyword>
<dbReference type="Proteomes" id="UP000291020">
    <property type="component" value="Unassembled WGS sequence"/>
</dbReference>
<dbReference type="PRINTS" id="PR00019">
    <property type="entry name" value="LEURICHRPT"/>
</dbReference>
<evidence type="ECO:0000256" key="2">
    <source>
        <dbReference type="ARBA" id="ARBA00022729"/>
    </source>
</evidence>
<reference evidence="7" key="1">
    <citation type="journal article" date="2017" name="PLoS ONE">
        <title>The Agassiz's desert tortoise genome provides a resource for the conservation of a threatened species.</title>
        <authorList>
            <person name="Tollis M."/>
            <person name="DeNardo D.F."/>
            <person name="Cornelius J.A."/>
            <person name="Dolby G.A."/>
            <person name="Edwards T."/>
            <person name="Henen B.T."/>
            <person name="Karl A.E."/>
            <person name="Murphy R.W."/>
            <person name="Kusumi K."/>
        </authorList>
    </citation>
    <scope>NUCLEOTIDE SEQUENCE [LARGE SCALE GENOMIC DNA]</scope>
</reference>
<keyword evidence="1" id="KW-0433">Leucine-rich repeat</keyword>
<sequence>MCLIFGFSLCRTVAVEMESVFLSLSLSLVFIVAGWGNKTGMVLATYHRTCKLVHRAVDCNRRWQGTVPEDLPADIEVLFLDHNTIRTLKNISLRQYQNLETLSLRENRLELIEPGAFLGSRDLKNLFLADNTLFTNYSVTAAALRSLQTLRKLDLSGNHLTEDMVTTMLCNLFSLESLSLARNIIMRLDSSVFESLSQLQELNLEKNYIYEIEGGTFEGLQGLKMLNLAYNYIPCIVEFGLTQLKMLNASNNIIEWFLAIEGDAVFQLETLDLSHNRLLFFPLLPRQSKLRSLLLRDNEMSFYRKLPNATSLMDVTVQFLLIEGNTTNITTLSLWEEVSLSNLSSLNFLDMSQNQIRYLPDGFLGRMTSLSHLKLNQNCLETLHIQEREPLGMLTDLDLSQNQLSELHVDLGSEGTLSNLRSFNLSANRLQRVPPNIFTHTEITIVDLSHNHIDLCPQQANANGAEYPICIDLRNVTSLRKLYLAGCGLEMVASNTFSGTSLTHLDLSNNQRALARGLQPLKDIALMLQVLSLRNTGLSSTMEDIDFSGFQNLVNLDLSENSLTSFPESLSGLKLHTLDLRRNRLPSLPQHSMQKQLGRSLSVLYLSQNPFDCCKLEWWDFLHSLRTVRVVDRGQVTCNYSSNIINTVGLPESVLQSCRWMTVNMALLYLVLTLPACLTLLVAFAVIFLTFKHKLLQMVKKQYRVSSPY</sequence>
<reference evidence="6" key="2">
    <citation type="submission" date="2025-08" db="UniProtKB">
        <authorList>
            <consortium name="Ensembl"/>
        </authorList>
    </citation>
    <scope>IDENTIFICATION</scope>
</reference>